<keyword evidence="7" id="KW-1185">Reference proteome</keyword>
<dbReference type="Proteomes" id="UP001154282">
    <property type="component" value="Unassembled WGS sequence"/>
</dbReference>
<dbReference type="GO" id="GO:0016747">
    <property type="term" value="F:acyltransferase activity, transferring groups other than amino-acyl groups"/>
    <property type="evidence" value="ECO:0007669"/>
    <property type="project" value="InterPro"/>
</dbReference>
<comment type="caution">
    <text evidence="6">The sequence shown here is derived from an EMBL/GenBank/DDBJ whole genome shotgun (WGS) entry which is preliminary data.</text>
</comment>
<feature type="domain" description="Chalcone/stilbene synthase C-terminal" evidence="5">
    <location>
        <begin position="243"/>
        <end position="392"/>
    </location>
</feature>
<proteinExistence type="inferred from homology"/>
<dbReference type="InterPro" id="IPR012328">
    <property type="entry name" value="Chalcone/stilbene_synt_C"/>
</dbReference>
<dbReference type="Gene3D" id="3.40.47.10">
    <property type="match status" value="2"/>
</dbReference>
<sequence>MRVDEIRKLQRAEGPATVLAIGTATPPNCYHQSSFPDFYFRATNSDTDLKAKFQRICKTSLCEKSKIRKRYLHVTEELLQENPNMGSYSAPSLDARQEMMTVEVPKLGKEAATRAIKEWAQPKSKLTHLIFSTSTGGHMPGADYQLAKLMDLSPSINRLMIYQQGCFGGGTGLRIAKDLAENNRGARVLVVWSEITTIGFRGPPPDSDSDISILVGHALFADGAAAVVVGSDPIPRVEKGLFELVHTTQTTIPDSEGAIEGFTREAGLVYHLSKRLPELISENIEKCLVEAFRPLGISDWNSIFWAVHPGGPKILDRVEERLGLEPEKLRPTRHVLAEYGNMWSGSVVFVLDEIRRRSVKNGSRTVGDGLDCGVLLGFGPGLTVETVVLRALI</sequence>
<organism evidence="6 7">
    <name type="scientific">Linum tenue</name>
    <dbReference type="NCBI Taxonomy" id="586396"/>
    <lineage>
        <taxon>Eukaryota</taxon>
        <taxon>Viridiplantae</taxon>
        <taxon>Streptophyta</taxon>
        <taxon>Embryophyta</taxon>
        <taxon>Tracheophyta</taxon>
        <taxon>Spermatophyta</taxon>
        <taxon>Magnoliopsida</taxon>
        <taxon>eudicotyledons</taxon>
        <taxon>Gunneridae</taxon>
        <taxon>Pentapetalae</taxon>
        <taxon>rosids</taxon>
        <taxon>fabids</taxon>
        <taxon>Malpighiales</taxon>
        <taxon>Linaceae</taxon>
        <taxon>Linum</taxon>
    </lineage>
</organism>
<dbReference type="InterPro" id="IPR018088">
    <property type="entry name" value="Chalcone/stilbene_synthase_AS"/>
</dbReference>
<dbReference type="AlphaFoldDB" id="A0AAV0GS19"/>
<evidence type="ECO:0000256" key="2">
    <source>
        <dbReference type="PIRSR" id="PIRSR000451-1"/>
    </source>
</evidence>
<dbReference type="FunFam" id="3.40.47.10:FF:000014">
    <property type="entry name" value="Chalcone synthase 1"/>
    <property type="match status" value="1"/>
</dbReference>
<evidence type="ECO:0000256" key="3">
    <source>
        <dbReference type="RuleBase" id="RU003633"/>
    </source>
</evidence>
<protein>
    <recommendedName>
        <fullName evidence="8">Chalcone synthase</fullName>
    </recommendedName>
</protein>
<evidence type="ECO:0008006" key="8">
    <source>
        <dbReference type="Google" id="ProtNLM"/>
    </source>
</evidence>
<evidence type="ECO:0000313" key="7">
    <source>
        <dbReference type="Proteomes" id="UP001154282"/>
    </source>
</evidence>
<dbReference type="SUPFAM" id="SSF53901">
    <property type="entry name" value="Thiolase-like"/>
    <property type="match status" value="2"/>
</dbReference>
<name>A0AAV0GS19_9ROSI</name>
<reference evidence="6" key="1">
    <citation type="submission" date="2022-08" db="EMBL/GenBank/DDBJ databases">
        <authorList>
            <person name="Gutierrez-Valencia J."/>
        </authorList>
    </citation>
    <scope>NUCLEOTIDE SEQUENCE</scope>
</reference>
<evidence type="ECO:0000256" key="1">
    <source>
        <dbReference type="ARBA" id="ARBA00005531"/>
    </source>
</evidence>
<dbReference type="InterPro" id="IPR016039">
    <property type="entry name" value="Thiolase-like"/>
</dbReference>
<feature type="active site" description="Acyl-thioester intermediate" evidence="2">
    <location>
        <position position="166"/>
    </location>
</feature>
<evidence type="ECO:0000313" key="6">
    <source>
        <dbReference type="EMBL" id="CAI0375559.1"/>
    </source>
</evidence>
<dbReference type="CDD" id="cd00831">
    <property type="entry name" value="CHS_like"/>
    <property type="match status" value="1"/>
</dbReference>
<comment type="similarity">
    <text evidence="1 3">Belongs to the thiolase-like superfamily. Chalcone/stilbene synthases family.</text>
</comment>
<keyword evidence="3" id="KW-0012">Acyltransferase</keyword>
<keyword evidence="3" id="KW-0808">Transferase</keyword>
<dbReference type="InterPro" id="IPR001099">
    <property type="entry name" value="Chalcone/stilbene_synt_N"/>
</dbReference>
<feature type="domain" description="Chalcone/stilbene synthase N-terminal" evidence="4">
    <location>
        <begin position="4"/>
        <end position="233"/>
    </location>
</feature>
<dbReference type="Pfam" id="PF02797">
    <property type="entry name" value="Chal_sti_synt_C"/>
    <property type="match status" value="1"/>
</dbReference>
<dbReference type="PANTHER" id="PTHR11877:SF80">
    <property type="entry name" value="CHALCONE SYNTHASE 1"/>
    <property type="match status" value="1"/>
</dbReference>
<gene>
    <name evidence="6" type="ORF">LITE_LOCUS648</name>
</gene>
<evidence type="ECO:0000259" key="4">
    <source>
        <dbReference type="Pfam" id="PF00195"/>
    </source>
</evidence>
<dbReference type="GO" id="GO:0030639">
    <property type="term" value="P:polyketide biosynthetic process"/>
    <property type="evidence" value="ECO:0007669"/>
    <property type="project" value="TreeGrafter"/>
</dbReference>
<dbReference type="PIRSF" id="PIRSF000451">
    <property type="entry name" value="PKS_III"/>
    <property type="match status" value="1"/>
</dbReference>
<dbReference type="FunFam" id="3.40.47.10:FF:000025">
    <property type="entry name" value="Chalcone synthase 2"/>
    <property type="match status" value="1"/>
</dbReference>
<dbReference type="InterPro" id="IPR011141">
    <property type="entry name" value="Polyketide_synthase_type-III"/>
</dbReference>
<evidence type="ECO:0000259" key="5">
    <source>
        <dbReference type="Pfam" id="PF02797"/>
    </source>
</evidence>
<dbReference type="EMBL" id="CAMGYJ010000002">
    <property type="protein sequence ID" value="CAI0375559.1"/>
    <property type="molecule type" value="Genomic_DNA"/>
</dbReference>
<dbReference type="PROSITE" id="PS00441">
    <property type="entry name" value="CHALCONE_SYNTH"/>
    <property type="match status" value="1"/>
</dbReference>
<dbReference type="Pfam" id="PF00195">
    <property type="entry name" value="Chal_sti_synt_N"/>
    <property type="match status" value="1"/>
</dbReference>
<dbReference type="PANTHER" id="PTHR11877">
    <property type="entry name" value="HYDROXYMETHYLGLUTARYL-COA SYNTHASE"/>
    <property type="match status" value="1"/>
</dbReference>
<accession>A0AAV0GS19</accession>